<evidence type="ECO:0000256" key="8">
    <source>
        <dbReference type="SAM" id="Coils"/>
    </source>
</evidence>
<feature type="compositionally biased region" description="Polar residues" evidence="9">
    <location>
        <begin position="1255"/>
        <end position="1265"/>
    </location>
</feature>
<evidence type="ECO:0000256" key="5">
    <source>
        <dbReference type="ARBA" id="ARBA00023054"/>
    </source>
</evidence>
<feature type="domain" description="SH3" evidence="11">
    <location>
        <begin position="29"/>
        <end position="94"/>
    </location>
</feature>
<dbReference type="GO" id="GO:0009306">
    <property type="term" value="P:protein secretion"/>
    <property type="evidence" value="ECO:0007669"/>
    <property type="project" value="TreeGrafter"/>
</dbReference>
<feature type="region of interest" description="Disordered" evidence="9">
    <location>
        <begin position="700"/>
        <end position="730"/>
    </location>
</feature>
<feature type="compositionally biased region" description="Basic and acidic residues" evidence="9">
    <location>
        <begin position="1352"/>
        <end position="1365"/>
    </location>
</feature>
<organism evidence="12 13">
    <name type="scientific">Geodia barretti</name>
    <name type="common">Barrett's horny sponge</name>
    <dbReference type="NCBI Taxonomy" id="519541"/>
    <lineage>
        <taxon>Eukaryota</taxon>
        <taxon>Metazoa</taxon>
        <taxon>Porifera</taxon>
        <taxon>Demospongiae</taxon>
        <taxon>Heteroscleromorpha</taxon>
        <taxon>Tetractinellida</taxon>
        <taxon>Astrophorina</taxon>
        <taxon>Geodiidae</taxon>
        <taxon>Geodia</taxon>
    </lineage>
</organism>
<evidence type="ECO:0000256" key="9">
    <source>
        <dbReference type="SAM" id="MobiDB-lite"/>
    </source>
</evidence>
<dbReference type="InterPro" id="IPR036028">
    <property type="entry name" value="SH3-like_dom_sf"/>
</dbReference>
<keyword evidence="5 8" id="KW-0175">Coiled coil</keyword>
<comment type="subcellular location">
    <subcellularLocation>
        <location evidence="1">Endoplasmic reticulum membrane</location>
        <topology evidence="1">Single-pass membrane protein</topology>
    </subcellularLocation>
</comment>
<keyword evidence="2 7" id="KW-0728">SH3 domain</keyword>
<feature type="region of interest" description="Disordered" evidence="9">
    <location>
        <begin position="620"/>
        <end position="683"/>
    </location>
</feature>
<feature type="compositionally biased region" description="Polar residues" evidence="9">
    <location>
        <begin position="253"/>
        <end position="284"/>
    </location>
</feature>
<dbReference type="GO" id="GO:0035459">
    <property type="term" value="P:vesicle cargo loading"/>
    <property type="evidence" value="ECO:0007669"/>
    <property type="project" value="TreeGrafter"/>
</dbReference>
<feature type="compositionally biased region" description="Acidic residues" evidence="9">
    <location>
        <begin position="173"/>
        <end position="185"/>
    </location>
</feature>
<feature type="region of interest" description="Disordered" evidence="9">
    <location>
        <begin position="1215"/>
        <end position="1433"/>
    </location>
</feature>
<evidence type="ECO:0000313" key="12">
    <source>
        <dbReference type="EMBL" id="CAI8018815.1"/>
    </source>
</evidence>
<dbReference type="GO" id="GO:0006888">
    <property type="term" value="P:endoplasmic reticulum to Golgi vesicle-mediated transport"/>
    <property type="evidence" value="ECO:0007669"/>
    <property type="project" value="TreeGrafter"/>
</dbReference>
<feature type="chain" id="PRO_5041463663" evidence="10">
    <location>
        <begin position="20"/>
        <end position="1433"/>
    </location>
</feature>
<feature type="coiled-coil region" evidence="8">
    <location>
        <begin position="804"/>
        <end position="999"/>
    </location>
</feature>
<name>A0AA35RW27_GEOBA</name>
<feature type="compositionally biased region" description="Pro residues" evidence="9">
    <location>
        <begin position="1267"/>
        <end position="1277"/>
    </location>
</feature>
<protein>
    <submittedName>
        <fullName evidence="12">Melanoma inhibitory activity protein 2</fullName>
    </submittedName>
</protein>
<dbReference type="PANTHER" id="PTHR23158:SF33">
    <property type="entry name" value="TRANSPORT AND GOLGI ORGANIZATION PROTEIN 1"/>
    <property type="match status" value="1"/>
</dbReference>
<sequence>MIALPRLLVLTVVTSACWAKLCCDQECKKPVSYGRTKDRYITQEAGHLSFPNAAIVTILIKQAEFDSSGQELWFAEIQGRKGLVPAQVVTELHTLCEPKELSDDHLDGHGNTLHYSPPPPPSHTPYDASPPHIHQSGEPDSQTDVVLEQKQGPSRNNPVDQDREQLQTYSEHDDLDYGSPEEEPNNQELKEEKRNFNEDYMSNENQITQNGDLDSSDNDQYGVEYNEHLRDEWTSYSVYHDSYDRQQIETHDQPSQTMEAISAPSSTLAPESISGTGESPNSESLLPPQDIDSGERNFDQTPSSELGESSQAPLDKDVFNQEEQNQPESNSADKEKFGVPPSFNFQTLDETTASEVYSAGSSSNGIADYETPSAKGVPDEASSEHFDAKKVIPSYTSYETWSTGGVESVIEHTLTQDSPFHTPTSSYESHPGGEEPILVNLRNGESVRVVPLGGGNFQIKAEDGSVRLVDYDYFDDQGVEFDFYDRYADAGPDTEREVMEIEENSPPKQILPENEVPIYTEVNEGYPAYDKELLPSHEAEDMPGYTPSPTKTGENHRHHSYLDVHSLQQRYKQTNTFEEDDTNNMKEVISEILNEQTSANIKFTSTEDAQLRKTENLQVLNTPLASRDTEQGRVGETNKQTFEDTTLLPLPDIERRTQPVSTSEEPEVKVHPQPTSQLFPDDDLEDDLKATHLPLPDVEQVSQQHESTRGQQQLPSLEHLPPENRKTTSTPIHTNVKSQEESDPQMPVINIVAQFSPQLAAWINDQGPEFGIIGVIASALCLILPLCCSCCHYWKDSRRKTLTLSKYTASRKGLEEQIEKLKAEKKSLNVERLLSEERFESLQNELEHMKYDNQTLTEAKVDIEENYGNVCAELHTLKQELSACTVQVNQIQSELKHERLQMCAQTSEKEVALQQIALLQNEMRLYDQKVQELEAAKEQLEQDSYSTHNRFQELEELHKQVTEELAGSKSENAELNSRLQALQVEVSSLQQTRNDNNQEIQTLKDCLDQLVVSTGSHEQQEMTDGQTQNVNSTGTLLKIQAMLDTTKVQAELQAVTVERDNNIAALEEQSRLVKKLQEENTNLLEHSNEIEAQLSVCTADLQKLQEKHKTLTEYFEQKEHNLHRMLGAEEAVRQAVESREAQVKEKAQSLEQAETRHREELKQLRSEMFEIEKSLMSQVHTCQKRAEDAIAEQRRLEQECKALKMERDDLRKRMTVKSVSPVGGASDRQHSLIARPPSAPYLPRTSSPGVGDTGNYMTSLLNQTDPGPLPSTRPQPIFPITGRPEPSPFFPPPDQRGHFPPSQPPLQHPIPERERPRYPLPPPPGRRLIRGYPPPFERRPPRPGVYGPGPRFYHDARDRVPERRRPVSNPPPGATPTPPVGVYDPHTSRNMHDSSTGFVPVAPAVPETTFQTDNVLNPVGEQVPLQRPESRKF</sequence>
<comment type="caution">
    <text evidence="12">The sequence shown here is derived from an EMBL/GenBank/DDBJ whole genome shotgun (WGS) entry which is preliminary data.</text>
</comment>
<dbReference type="Proteomes" id="UP001174909">
    <property type="component" value="Unassembled WGS sequence"/>
</dbReference>
<feature type="compositionally biased region" description="Pro residues" evidence="9">
    <location>
        <begin position="1368"/>
        <end position="1379"/>
    </location>
</feature>
<feature type="compositionally biased region" description="Pro residues" evidence="9">
    <location>
        <begin position="1285"/>
        <end position="1294"/>
    </location>
</feature>
<feature type="compositionally biased region" description="Polar residues" evidence="9">
    <location>
        <begin position="700"/>
        <end position="715"/>
    </location>
</feature>
<dbReference type="Gene3D" id="2.30.30.40">
    <property type="entry name" value="SH3 Domains"/>
    <property type="match status" value="1"/>
</dbReference>
<proteinExistence type="predicted"/>
<keyword evidence="6" id="KW-0325">Glycoprotein</keyword>
<accession>A0AA35RW27</accession>
<dbReference type="GO" id="GO:0005789">
    <property type="term" value="C:endoplasmic reticulum membrane"/>
    <property type="evidence" value="ECO:0007669"/>
    <property type="project" value="UniProtKB-SubCell"/>
</dbReference>
<feature type="coiled-coil region" evidence="8">
    <location>
        <begin position="1059"/>
        <end position="1213"/>
    </location>
</feature>
<keyword evidence="13" id="KW-1185">Reference proteome</keyword>
<evidence type="ECO:0000256" key="4">
    <source>
        <dbReference type="ARBA" id="ARBA00022824"/>
    </source>
</evidence>
<evidence type="ECO:0000256" key="7">
    <source>
        <dbReference type="PROSITE-ProRule" id="PRU00192"/>
    </source>
</evidence>
<evidence type="ECO:0000313" key="13">
    <source>
        <dbReference type="Proteomes" id="UP001174909"/>
    </source>
</evidence>
<feature type="signal peptide" evidence="10">
    <location>
        <begin position="1"/>
        <end position="19"/>
    </location>
</feature>
<feature type="compositionally biased region" description="Polar residues" evidence="9">
    <location>
        <begin position="299"/>
        <end position="312"/>
    </location>
</feature>
<dbReference type="InterPro" id="IPR051500">
    <property type="entry name" value="cTAGE_MIA/OTOR"/>
</dbReference>
<dbReference type="InterPro" id="IPR001452">
    <property type="entry name" value="SH3_domain"/>
</dbReference>
<evidence type="ECO:0000256" key="2">
    <source>
        <dbReference type="ARBA" id="ARBA00022443"/>
    </source>
</evidence>
<dbReference type="PROSITE" id="PS51257">
    <property type="entry name" value="PROKAR_LIPOPROTEIN"/>
    <property type="match status" value="1"/>
</dbReference>
<feature type="region of interest" description="Disordered" evidence="9">
    <location>
        <begin position="100"/>
        <end position="163"/>
    </location>
</feature>
<dbReference type="GO" id="GO:0070971">
    <property type="term" value="C:endoplasmic reticulum exit site"/>
    <property type="evidence" value="ECO:0007669"/>
    <property type="project" value="TreeGrafter"/>
</dbReference>
<dbReference type="PANTHER" id="PTHR23158">
    <property type="entry name" value="MELANOMA INHIBITORY ACTIVITY-RELATED"/>
    <property type="match status" value="1"/>
</dbReference>
<evidence type="ECO:0000256" key="1">
    <source>
        <dbReference type="ARBA" id="ARBA00004389"/>
    </source>
</evidence>
<evidence type="ECO:0000256" key="10">
    <source>
        <dbReference type="SAM" id="SignalP"/>
    </source>
</evidence>
<keyword evidence="4" id="KW-0256">Endoplasmic reticulum</keyword>
<feature type="compositionally biased region" description="Polar residues" evidence="9">
    <location>
        <begin position="343"/>
        <end position="365"/>
    </location>
</feature>
<dbReference type="SUPFAM" id="SSF50044">
    <property type="entry name" value="SH3-domain"/>
    <property type="match status" value="1"/>
</dbReference>
<dbReference type="EMBL" id="CASHTH010001711">
    <property type="protein sequence ID" value="CAI8018815.1"/>
    <property type="molecule type" value="Genomic_DNA"/>
</dbReference>
<feature type="region of interest" description="Disordered" evidence="9">
    <location>
        <begin position="249"/>
        <end position="381"/>
    </location>
</feature>
<dbReference type="PROSITE" id="PS50002">
    <property type="entry name" value="SH3"/>
    <property type="match status" value="1"/>
</dbReference>
<evidence type="ECO:0000256" key="6">
    <source>
        <dbReference type="ARBA" id="ARBA00023180"/>
    </source>
</evidence>
<feature type="region of interest" description="Disordered" evidence="9">
    <location>
        <begin position="170"/>
        <end position="189"/>
    </location>
</feature>
<keyword evidence="3 10" id="KW-0732">Signal</keyword>
<feature type="compositionally biased region" description="Polar residues" evidence="9">
    <location>
        <begin position="321"/>
        <end position="330"/>
    </location>
</feature>
<evidence type="ECO:0000256" key="3">
    <source>
        <dbReference type="ARBA" id="ARBA00022729"/>
    </source>
</evidence>
<reference evidence="12" key="1">
    <citation type="submission" date="2023-03" db="EMBL/GenBank/DDBJ databases">
        <authorList>
            <person name="Steffen K."/>
            <person name="Cardenas P."/>
        </authorList>
    </citation>
    <scope>NUCLEOTIDE SEQUENCE</scope>
</reference>
<evidence type="ECO:0000259" key="11">
    <source>
        <dbReference type="PROSITE" id="PS50002"/>
    </source>
</evidence>
<gene>
    <name evidence="12" type="ORF">GBAR_LOCUS11385</name>
</gene>